<dbReference type="STRING" id="381764.Fnod_1001"/>
<keyword evidence="7 15" id="KW-0378">Hydrolase</keyword>
<evidence type="ECO:0000256" key="7">
    <source>
        <dbReference type="ARBA" id="ARBA00022801"/>
    </source>
</evidence>
<evidence type="ECO:0000256" key="6">
    <source>
        <dbReference type="ARBA" id="ARBA00022723"/>
    </source>
</evidence>
<gene>
    <name evidence="17" type="ordered locus">Fnod_1001</name>
</gene>
<comment type="cofactor">
    <cofactor evidence="1 14 15">
        <name>Zn(2+)</name>
        <dbReference type="ChEBI" id="CHEBI:29105"/>
    </cofactor>
</comment>
<evidence type="ECO:0000313" key="17">
    <source>
        <dbReference type="EMBL" id="ABS60851.1"/>
    </source>
</evidence>
<evidence type="ECO:0000256" key="12">
    <source>
        <dbReference type="PIRSR" id="PIRSR606262-1"/>
    </source>
</evidence>
<dbReference type="SUPFAM" id="SSF53927">
    <property type="entry name" value="Cytidine deaminase-like"/>
    <property type="match status" value="1"/>
</dbReference>
<dbReference type="InterPro" id="IPR002125">
    <property type="entry name" value="CMP_dCMP_dom"/>
</dbReference>
<evidence type="ECO:0000256" key="4">
    <source>
        <dbReference type="ARBA" id="ARBA00012783"/>
    </source>
</evidence>
<dbReference type="NCBIfam" id="TIGR01354">
    <property type="entry name" value="cyt_deam_tetra"/>
    <property type="match status" value="1"/>
</dbReference>
<dbReference type="AlphaFoldDB" id="A7HLR8"/>
<evidence type="ECO:0000256" key="2">
    <source>
        <dbReference type="ARBA" id="ARBA00003949"/>
    </source>
</evidence>
<evidence type="ECO:0000256" key="13">
    <source>
        <dbReference type="PIRSR" id="PIRSR606262-2"/>
    </source>
</evidence>
<dbReference type="OrthoDB" id="9795347at2"/>
<dbReference type="Gene3D" id="3.40.140.10">
    <property type="entry name" value="Cytidine Deaminase, domain 2"/>
    <property type="match status" value="1"/>
</dbReference>
<dbReference type="Pfam" id="PF00383">
    <property type="entry name" value="dCMP_cyt_deam_1"/>
    <property type="match status" value="1"/>
</dbReference>
<evidence type="ECO:0000313" key="18">
    <source>
        <dbReference type="Proteomes" id="UP000002415"/>
    </source>
</evidence>
<evidence type="ECO:0000256" key="14">
    <source>
        <dbReference type="PIRSR" id="PIRSR606262-3"/>
    </source>
</evidence>
<accession>A7HLR8</accession>
<dbReference type="InterPro" id="IPR016192">
    <property type="entry name" value="APOBEC/CMP_deaminase_Zn-bd"/>
</dbReference>
<dbReference type="Proteomes" id="UP000002415">
    <property type="component" value="Chromosome"/>
</dbReference>
<dbReference type="PROSITE" id="PS51747">
    <property type="entry name" value="CYT_DCMP_DEAMINASES_2"/>
    <property type="match status" value="1"/>
</dbReference>
<dbReference type="InterPro" id="IPR006262">
    <property type="entry name" value="Cyt_deam_tetra"/>
</dbReference>
<evidence type="ECO:0000256" key="15">
    <source>
        <dbReference type="RuleBase" id="RU364006"/>
    </source>
</evidence>
<dbReference type="EMBL" id="CP000771">
    <property type="protein sequence ID" value="ABS60851.1"/>
    <property type="molecule type" value="Genomic_DNA"/>
</dbReference>
<dbReference type="InterPro" id="IPR010916">
    <property type="entry name" value="TonB_box_CS"/>
</dbReference>
<feature type="binding site" evidence="14">
    <location>
        <position position="96"/>
    </location>
    <ligand>
        <name>Zn(2+)</name>
        <dbReference type="ChEBI" id="CHEBI:29105"/>
        <note>catalytic</note>
    </ligand>
</feature>
<feature type="binding site" evidence="13">
    <location>
        <begin position="49"/>
        <end position="55"/>
    </location>
    <ligand>
        <name>substrate</name>
    </ligand>
</feature>
<organism evidence="17 18">
    <name type="scientific">Fervidobacterium nodosum (strain ATCC 35602 / DSM 5306 / Rt17-B1)</name>
    <dbReference type="NCBI Taxonomy" id="381764"/>
    <lineage>
        <taxon>Bacteria</taxon>
        <taxon>Thermotogati</taxon>
        <taxon>Thermotogota</taxon>
        <taxon>Thermotogae</taxon>
        <taxon>Thermotogales</taxon>
        <taxon>Fervidobacteriaceae</taxon>
        <taxon>Fervidobacterium</taxon>
    </lineage>
</organism>
<evidence type="ECO:0000256" key="9">
    <source>
        <dbReference type="ARBA" id="ARBA00032005"/>
    </source>
</evidence>
<dbReference type="EC" id="3.5.4.5" evidence="4 15"/>
<dbReference type="FunFam" id="3.40.140.10:FF:000008">
    <property type="entry name" value="Cytidine deaminase"/>
    <property type="match status" value="1"/>
</dbReference>
<dbReference type="NCBIfam" id="NF004064">
    <property type="entry name" value="PRK05578.1"/>
    <property type="match status" value="1"/>
</dbReference>
<proteinExistence type="inferred from homology"/>
<dbReference type="PROSITE" id="PS00903">
    <property type="entry name" value="CYT_DCMP_DEAMINASES_1"/>
    <property type="match status" value="1"/>
</dbReference>
<dbReference type="GO" id="GO:0042802">
    <property type="term" value="F:identical protein binding"/>
    <property type="evidence" value="ECO:0007669"/>
    <property type="project" value="UniProtKB-ARBA"/>
</dbReference>
<feature type="domain" description="CMP/dCMP-type deaminase" evidence="16">
    <location>
        <begin position="8"/>
        <end position="133"/>
    </location>
</feature>
<feature type="binding site" evidence="14">
    <location>
        <position position="60"/>
    </location>
    <ligand>
        <name>Zn(2+)</name>
        <dbReference type="ChEBI" id="CHEBI:29105"/>
        <note>catalytic</note>
    </ligand>
</feature>
<feature type="active site" description="Proton donor" evidence="12">
    <location>
        <position position="62"/>
    </location>
</feature>
<dbReference type="GO" id="GO:0008270">
    <property type="term" value="F:zinc ion binding"/>
    <property type="evidence" value="ECO:0007669"/>
    <property type="project" value="UniProtKB-UniRule"/>
</dbReference>
<dbReference type="GO" id="GO:0005829">
    <property type="term" value="C:cytosol"/>
    <property type="evidence" value="ECO:0007669"/>
    <property type="project" value="TreeGrafter"/>
</dbReference>
<keyword evidence="6 14" id="KW-0479">Metal-binding</keyword>
<evidence type="ECO:0000259" key="16">
    <source>
        <dbReference type="PROSITE" id="PS51747"/>
    </source>
</evidence>
<dbReference type="InterPro" id="IPR016193">
    <property type="entry name" value="Cytidine_deaminase-like"/>
</dbReference>
<name>A7HLR8_FERNB</name>
<evidence type="ECO:0000256" key="5">
    <source>
        <dbReference type="ARBA" id="ARBA00018266"/>
    </source>
</evidence>
<comment type="function">
    <text evidence="2 15">This enzyme scavenges exogenous and endogenous cytidine and 2'-deoxycytidine for UMP synthesis.</text>
</comment>
<dbReference type="HOGENOM" id="CLU_097262_0_1_0"/>
<evidence type="ECO:0000256" key="3">
    <source>
        <dbReference type="ARBA" id="ARBA00006576"/>
    </source>
</evidence>
<dbReference type="RefSeq" id="WP_011994166.1">
    <property type="nucleotide sequence ID" value="NC_009718.1"/>
</dbReference>
<dbReference type="GO" id="GO:0004126">
    <property type="term" value="F:cytidine deaminase activity"/>
    <property type="evidence" value="ECO:0007669"/>
    <property type="project" value="UniProtKB-UniRule"/>
</dbReference>
<reference evidence="17 18" key="2">
    <citation type="journal article" date="2009" name="Proc. Natl. Acad. Sci. U.S.A.">
        <title>On the chimeric nature, thermophilic origin, and phylogenetic placement of the Thermotogales.</title>
        <authorList>
            <person name="Zhaxybayeva O."/>
            <person name="Swithers K.S."/>
            <person name="Lapierre P."/>
            <person name="Fournier G.P."/>
            <person name="Bickhart D.M."/>
            <person name="DeBoy R.T."/>
            <person name="Nelson K.E."/>
            <person name="Nesbo C.L."/>
            <person name="Doolittle W.F."/>
            <person name="Gogarten J.P."/>
            <person name="Noll K.M."/>
        </authorList>
    </citation>
    <scope>NUCLEOTIDE SEQUENCE [LARGE SCALE GENOMIC DNA]</scope>
    <source>
        <strain evidence="18">ATCC 35602 / DSM 5306 / Rt17-B1</strain>
    </source>
</reference>
<comment type="catalytic activity">
    <reaction evidence="11 15">
        <text>cytidine + H2O + H(+) = uridine + NH4(+)</text>
        <dbReference type="Rhea" id="RHEA:16069"/>
        <dbReference type="ChEBI" id="CHEBI:15377"/>
        <dbReference type="ChEBI" id="CHEBI:15378"/>
        <dbReference type="ChEBI" id="CHEBI:16704"/>
        <dbReference type="ChEBI" id="CHEBI:17562"/>
        <dbReference type="ChEBI" id="CHEBI:28938"/>
        <dbReference type="EC" id="3.5.4.5"/>
    </reaction>
</comment>
<keyword evidence="8 14" id="KW-0862">Zinc</keyword>
<evidence type="ECO:0000256" key="10">
    <source>
        <dbReference type="ARBA" id="ARBA00049252"/>
    </source>
</evidence>
<dbReference type="CDD" id="cd01283">
    <property type="entry name" value="cytidine_deaminase"/>
    <property type="match status" value="1"/>
</dbReference>
<dbReference type="GO" id="GO:0072527">
    <property type="term" value="P:pyrimidine-containing compound metabolic process"/>
    <property type="evidence" value="ECO:0007669"/>
    <property type="project" value="UniProtKB-ARBA"/>
</dbReference>
<dbReference type="GO" id="GO:0055086">
    <property type="term" value="P:nucleobase-containing small molecule metabolic process"/>
    <property type="evidence" value="ECO:0007669"/>
    <property type="project" value="UniProtKB-ARBA"/>
</dbReference>
<comment type="catalytic activity">
    <reaction evidence="10 15">
        <text>2'-deoxycytidine + H2O + H(+) = 2'-deoxyuridine + NH4(+)</text>
        <dbReference type="Rhea" id="RHEA:13433"/>
        <dbReference type="ChEBI" id="CHEBI:15377"/>
        <dbReference type="ChEBI" id="CHEBI:15378"/>
        <dbReference type="ChEBI" id="CHEBI:15698"/>
        <dbReference type="ChEBI" id="CHEBI:16450"/>
        <dbReference type="ChEBI" id="CHEBI:28938"/>
        <dbReference type="EC" id="3.5.4.5"/>
    </reaction>
</comment>
<dbReference type="PANTHER" id="PTHR11644:SF2">
    <property type="entry name" value="CYTIDINE DEAMINASE"/>
    <property type="match status" value="1"/>
</dbReference>
<comment type="similarity">
    <text evidence="3 15">Belongs to the cytidine and deoxycytidylate deaminase family.</text>
</comment>
<sequence>MEKTDKERKINELIEIAKEVREQAYAPYSNFKVGAVLVTKNGKVFTGVNVENASYGLTNCAERTAIFKAVSEGERDFDTLVVIANTDKPVAPCGACRQVMAEFGNFKVILANTKGDWIETTVQELLPYGFDKSDLEK</sequence>
<dbReference type="InterPro" id="IPR050202">
    <property type="entry name" value="Cyt/Deoxycyt_deaminase"/>
</dbReference>
<reference evidence="17 18" key="1">
    <citation type="submission" date="2007-07" db="EMBL/GenBank/DDBJ databases">
        <title>Complete sequence of Fervidobacterium nodosum Rt17-B1.</title>
        <authorList>
            <consortium name="US DOE Joint Genome Institute"/>
            <person name="Copeland A."/>
            <person name="Lucas S."/>
            <person name="Lapidus A."/>
            <person name="Barry K."/>
            <person name="Glavina del Rio T."/>
            <person name="Dalin E."/>
            <person name="Tice H."/>
            <person name="Pitluck S."/>
            <person name="Saunders E."/>
            <person name="Brettin T."/>
            <person name="Bruce D."/>
            <person name="Detter J.C."/>
            <person name="Han C."/>
            <person name="Schmutz J."/>
            <person name="Larimer F."/>
            <person name="Land M."/>
            <person name="Hauser L."/>
            <person name="Kyrpides N."/>
            <person name="Mikhailova N."/>
            <person name="Nelson K."/>
            <person name="Gogarten J.P."/>
            <person name="Noll K."/>
            <person name="Richardson P."/>
        </authorList>
    </citation>
    <scope>NUCLEOTIDE SEQUENCE [LARGE SCALE GENOMIC DNA]</scope>
    <source>
        <strain evidence="18">ATCC 35602 / DSM 5306 / Rt17-B1</strain>
    </source>
</reference>
<evidence type="ECO:0000256" key="1">
    <source>
        <dbReference type="ARBA" id="ARBA00001947"/>
    </source>
</evidence>
<dbReference type="KEGG" id="fno:Fnod_1001"/>
<dbReference type="eggNOG" id="COG0295">
    <property type="taxonomic scope" value="Bacteria"/>
</dbReference>
<feature type="binding site" evidence="14">
    <location>
        <position position="93"/>
    </location>
    <ligand>
        <name>Zn(2+)</name>
        <dbReference type="ChEBI" id="CHEBI:29105"/>
        <note>catalytic</note>
    </ligand>
</feature>
<keyword evidence="18" id="KW-1185">Reference proteome</keyword>
<dbReference type="PROSITE" id="PS00430">
    <property type="entry name" value="TONB_DEPENDENT_REC_1"/>
    <property type="match status" value="1"/>
</dbReference>
<dbReference type="PANTHER" id="PTHR11644">
    <property type="entry name" value="CYTIDINE DEAMINASE"/>
    <property type="match status" value="1"/>
</dbReference>
<evidence type="ECO:0000256" key="11">
    <source>
        <dbReference type="ARBA" id="ARBA00049558"/>
    </source>
</evidence>
<evidence type="ECO:0000256" key="8">
    <source>
        <dbReference type="ARBA" id="ARBA00022833"/>
    </source>
</evidence>
<protein>
    <recommendedName>
        <fullName evidence="5 15">Cytidine deaminase</fullName>
        <ecNumber evidence="4 15">3.5.4.5</ecNumber>
    </recommendedName>
    <alternativeName>
        <fullName evidence="9 15">Cytidine aminohydrolase</fullName>
    </alternativeName>
</protein>